<sequence length="153" mass="17363">MAGIRFVESSNYTLINFIVNQLLRPEIKKVLFDDIMGISEIARLMYNPTTMIYSIHEKGKPEPIGVVFFVRAIPYRDCGLFGAIFDKEKRQQGTMTEIYERVMKDAIERWQPSSATANVVGKNLASMKMLEKIGFKKIGVKSGGIMVDGKYKD</sequence>
<accession>X1IR20</accession>
<dbReference type="AlphaFoldDB" id="X1IR20"/>
<dbReference type="GO" id="GO:0016747">
    <property type="term" value="F:acyltransferase activity, transferring groups other than amino-acyl groups"/>
    <property type="evidence" value="ECO:0007669"/>
    <property type="project" value="InterPro"/>
</dbReference>
<name>X1IR20_9ZZZZ</name>
<dbReference type="InterPro" id="IPR016181">
    <property type="entry name" value="Acyl_CoA_acyltransferase"/>
</dbReference>
<evidence type="ECO:0000259" key="1">
    <source>
        <dbReference type="Pfam" id="PF13302"/>
    </source>
</evidence>
<dbReference type="EMBL" id="BARU01034867">
    <property type="protein sequence ID" value="GAH68544.1"/>
    <property type="molecule type" value="Genomic_DNA"/>
</dbReference>
<comment type="caution">
    <text evidence="2">The sequence shown here is derived from an EMBL/GenBank/DDBJ whole genome shotgun (WGS) entry which is preliminary data.</text>
</comment>
<gene>
    <name evidence="2" type="ORF">S03H2_54671</name>
</gene>
<dbReference type="SUPFAM" id="SSF55729">
    <property type="entry name" value="Acyl-CoA N-acyltransferases (Nat)"/>
    <property type="match status" value="1"/>
</dbReference>
<organism evidence="2">
    <name type="scientific">marine sediment metagenome</name>
    <dbReference type="NCBI Taxonomy" id="412755"/>
    <lineage>
        <taxon>unclassified sequences</taxon>
        <taxon>metagenomes</taxon>
        <taxon>ecological metagenomes</taxon>
    </lineage>
</organism>
<dbReference type="InterPro" id="IPR000182">
    <property type="entry name" value="GNAT_dom"/>
</dbReference>
<feature type="non-terminal residue" evidence="2">
    <location>
        <position position="153"/>
    </location>
</feature>
<feature type="domain" description="N-acetyltransferase" evidence="1">
    <location>
        <begin position="44"/>
        <end position="136"/>
    </location>
</feature>
<reference evidence="2" key="1">
    <citation type="journal article" date="2014" name="Front. Microbiol.">
        <title>High frequency of phylogenetically diverse reductive dehalogenase-homologous genes in deep subseafloor sedimentary metagenomes.</title>
        <authorList>
            <person name="Kawai M."/>
            <person name="Futagami T."/>
            <person name="Toyoda A."/>
            <person name="Takaki Y."/>
            <person name="Nishi S."/>
            <person name="Hori S."/>
            <person name="Arai W."/>
            <person name="Tsubouchi T."/>
            <person name="Morono Y."/>
            <person name="Uchiyama I."/>
            <person name="Ito T."/>
            <person name="Fujiyama A."/>
            <person name="Inagaki F."/>
            <person name="Takami H."/>
        </authorList>
    </citation>
    <scope>NUCLEOTIDE SEQUENCE</scope>
    <source>
        <strain evidence="2">Expedition CK06-06</strain>
    </source>
</reference>
<evidence type="ECO:0000313" key="2">
    <source>
        <dbReference type="EMBL" id="GAH68544.1"/>
    </source>
</evidence>
<protein>
    <recommendedName>
        <fullName evidence="1">N-acetyltransferase domain-containing protein</fullName>
    </recommendedName>
</protein>
<dbReference type="Gene3D" id="3.40.630.30">
    <property type="match status" value="1"/>
</dbReference>
<dbReference type="Pfam" id="PF13302">
    <property type="entry name" value="Acetyltransf_3"/>
    <property type="match status" value="1"/>
</dbReference>
<proteinExistence type="predicted"/>